<dbReference type="Proteomes" id="UP000182658">
    <property type="component" value="Unassembled WGS sequence"/>
</dbReference>
<organism evidence="1 2">
    <name type="scientific">Coniochaeta ligniaria NRRL 30616</name>
    <dbReference type="NCBI Taxonomy" id="1408157"/>
    <lineage>
        <taxon>Eukaryota</taxon>
        <taxon>Fungi</taxon>
        <taxon>Dikarya</taxon>
        <taxon>Ascomycota</taxon>
        <taxon>Pezizomycotina</taxon>
        <taxon>Sordariomycetes</taxon>
        <taxon>Sordariomycetidae</taxon>
        <taxon>Coniochaetales</taxon>
        <taxon>Coniochaetaceae</taxon>
        <taxon>Coniochaeta</taxon>
    </lineage>
</organism>
<evidence type="ECO:0000313" key="1">
    <source>
        <dbReference type="EMBL" id="OIW27299.1"/>
    </source>
</evidence>
<sequence length="240" mass="26661">MASLGIRATCRQENKSERGCQWCVQCACCKPACSGRPLLRYCGRSRIRLKNNHTVKHLGNLNAWTTSQVPWQQVLAAVPLCLYGTSSQCAVQAAGTPQMHITSKSCRPAHSRYARVPQSCVPPSMGPCCVHKSTSTQSIEVHGLNSHCYYHRLENPCQKCQGRSKIRNKGSQGRHGYYPILYPPPKIHRNAKTCTSTSRIAPTTPPYPQIFFPSSNQPELQEDHRLFLSRAALCATGSHD</sequence>
<evidence type="ECO:0000313" key="2">
    <source>
        <dbReference type="Proteomes" id="UP000182658"/>
    </source>
</evidence>
<name>A0A1J7IJ29_9PEZI</name>
<reference evidence="1 2" key="1">
    <citation type="submission" date="2016-10" db="EMBL/GenBank/DDBJ databases">
        <title>Draft genome sequence of Coniochaeta ligniaria NRRL30616, a lignocellulolytic fungus for bioabatement of inhibitors in plant biomass hydrolysates.</title>
        <authorList>
            <consortium name="DOE Joint Genome Institute"/>
            <person name="Jimenez D.J."/>
            <person name="Hector R.E."/>
            <person name="Riley R."/>
            <person name="Sun H."/>
            <person name="Grigoriev I.V."/>
            <person name="Van Elsas J.D."/>
            <person name="Nichols N.N."/>
        </authorList>
    </citation>
    <scope>NUCLEOTIDE SEQUENCE [LARGE SCALE GENOMIC DNA]</scope>
    <source>
        <strain evidence="1 2">NRRL 30616</strain>
    </source>
</reference>
<keyword evidence="2" id="KW-1185">Reference proteome</keyword>
<proteinExistence type="predicted"/>
<dbReference type="AlphaFoldDB" id="A0A1J7IJ29"/>
<dbReference type="InParanoid" id="A0A1J7IJ29"/>
<accession>A0A1J7IJ29</accession>
<gene>
    <name evidence="1" type="ORF">CONLIGDRAFT_422507</name>
</gene>
<protein>
    <submittedName>
        <fullName evidence="1">Uncharacterized protein</fullName>
    </submittedName>
</protein>
<dbReference type="EMBL" id="KV875099">
    <property type="protein sequence ID" value="OIW27299.1"/>
    <property type="molecule type" value="Genomic_DNA"/>
</dbReference>